<dbReference type="Proteomes" id="UP000243589">
    <property type="component" value="Unassembled WGS sequence"/>
</dbReference>
<dbReference type="SUPFAM" id="SSF52540">
    <property type="entry name" value="P-loop containing nucleoside triphosphate hydrolases"/>
    <property type="match status" value="1"/>
</dbReference>
<dbReference type="InterPro" id="IPR027417">
    <property type="entry name" value="P-loop_NTPase"/>
</dbReference>
<dbReference type="PATRIC" id="fig|479117.4.peg.446"/>
<dbReference type="InterPro" id="IPR041664">
    <property type="entry name" value="AAA_16"/>
</dbReference>
<gene>
    <name evidence="2" type="ORF">Bravens_00447</name>
</gene>
<dbReference type="Gene3D" id="3.40.50.300">
    <property type="entry name" value="P-loop containing nucleotide triphosphate hydrolases"/>
    <property type="match status" value="1"/>
</dbReference>
<evidence type="ECO:0000259" key="1">
    <source>
        <dbReference type="Pfam" id="PF13191"/>
    </source>
</evidence>
<accession>A0A150HC25</accession>
<name>A0A150HC25_9MICO</name>
<dbReference type="Pfam" id="PF13191">
    <property type="entry name" value="AAA_16"/>
    <property type="match status" value="1"/>
</dbReference>
<dbReference type="PANTHER" id="PTHR34301">
    <property type="entry name" value="DNA-BINDING PROTEIN-RELATED"/>
    <property type="match status" value="1"/>
</dbReference>
<dbReference type="RefSeq" id="WP_062019925.1">
    <property type="nucleotide sequence ID" value="NZ_LQQC01000005.1"/>
</dbReference>
<feature type="domain" description="Orc1-like AAA ATPase" evidence="1">
    <location>
        <begin position="33"/>
        <end position="199"/>
    </location>
</feature>
<organism evidence="2 3">
    <name type="scientific">Brevibacterium ravenspurgense</name>
    <dbReference type="NCBI Taxonomy" id="479117"/>
    <lineage>
        <taxon>Bacteria</taxon>
        <taxon>Bacillati</taxon>
        <taxon>Actinomycetota</taxon>
        <taxon>Actinomycetes</taxon>
        <taxon>Micrococcales</taxon>
        <taxon>Brevibacteriaceae</taxon>
        <taxon>Brevibacterium</taxon>
    </lineage>
</organism>
<dbReference type="AlphaFoldDB" id="A0A150HC25"/>
<sequence length="388" mass="42551">MTDAFDIPPVPDGDYVRSPFTPTFGVIPPRLADRQQLVDAFARMLDEGPGARGQATLVTGQRGMGKSVMLKVFQKVAQSRGWICAQDQASPGVVQRLTEARIPEAMATLDWESQSNMRITGGGFNVMGFGGSVSTTSEDRFPVTPDFQHQLIRAVEALAERGSGLLVTLDEVHRSNIDELRQVTDALSAAVSERAPVAFVGAGLPASIDDLVNDRVSTYLRRAERIDLELLTEAGAREGLTRPLEKTGKSMSKQALEAAVAASGRYPYLVQLIGDEAFKLAGIEDVITISHVRQAAADAQRAMYRQIHEPTFARLSKRDRDYLYAMSADEGPSMTIDVAKRMDMDPRNAGAYRNRLLAAGVIESPARGVVTFTMPYTREYILKRERPF</sequence>
<proteinExistence type="predicted"/>
<comment type="caution">
    <text evidence="2">The sequence shown here is derived from an EMBL/GenBank/DDBJ whole genome shotgun (WGS) entry which is preliminary data.</text>
</comment>
<keyword evidence="3" id="KW-1185">Reference proteome</keyword>
<dbReference type="EMBL" id="LQQC01000005">
    <property type="protein sequence ID" value="KXZ59200.1"/>
    <property type="molecule type" value="Genomic_DNA"/>
</dbReference>
<reference evidence="2 3" key="1">
    <citation type="submission" date="2016-01" db="EMBL/GenBank/DDBJ databases">
        <title>Use of Whole Genome Sequencing to ascertain that Brevibacterium massiliense (Roux, Raoult 2009) is a later heterotypic synonym of Brevibacterium ravenspurgense (Mages 2008).</title>
        <authorList>
            <person name="Bernier A.-M."/>
            <person name="Burdz T."/>
            <person name="Huynh C."/>
            <person name="Pachecho A.L."/>
            <person name="Wiebe D."/>
            <person name="Bonner C."/>
            <person name="Bernard K."/>
        </authorList>
    </citation>
    <scope>NUCLEOTIDE SEQUENCE [LARGE SCALE GENOMIC DNA]</scope>
    <source>
        <strain evidence="2 3">CCUG56047</strain>
    </source>
</reference>
<evidence type="ECO:0000313" key="3">
    <source>
        <dbReference type="Proteomes" id="UP000243589"/>
    </source>
</evidence>
<protein>
    <recommendedName>
        <fullName evidence="1">Orc1-like AAA ATPase domain-containing protein</fullName>
    </recommendedName>
</protein>
<evidence type="ECO:0000313" key="2">
    <source>
        <dbReference type="EMBL" id="KXZ59200.1"/>
    </source>
</evidence>
<dbReference type="PANTHER" id="PTHR34301:SF8">
    <property type="entry name" value="ATPASE DOMAIN-CONTAINING PROTEIN"/>
    <property type="match status" value="1"/>
</dbReference>